<protein>
    <submittedName>
        <fullName evidence="2">Uncharacterized protein (TIGR03086 family)</fullName>
    </submittedName>
</protein>
<dbReference type="NCBIfam" id="TIGR03086">
    <property type="entry name" value="TIGR03086 family metal-binding protein"/>
    <property type="match status" value="1"/>
</dbReference>
<reference evidence="2 3" key="1">
    <citation type="submission" date="2018-03" db="EMBL/GenBank/DDBJ databases">
        <title>Genomic Encyclopedia of Archaeal and Bacterial Type Strains, Phase II (KMG-II): from individual species to whole genera.</title>
        <authorList>
            <person name="Goeker M."/>
        </authorList>
    </citation>
    <scope>NUCLEOTIDE SEQUENCE [LARGE SCALE GENOMIC DNA]</scope>
    <source>
        <strain evidence="2 3">DSM 44720</strain>
    </source>
</reference>
<dbReference type="InterPro" id="IPR017520">
    <property type="entry name" value="CHP03086"/>
</dbReference>
<evidence type="ECO:0000313" key="2">
    <source>
        <dbReference type="EMBL" id="PRY38078.1"/>
    </source>
</evidence>
<dbReference type="Gene3D" id="1.20.120.450">
    <property type="entry name" value="dinb family like domain"/>
    <property type="match status" value="1"/>
</dbReference>
<dbReference type="InterPro" id="IPR034660">
    <property type="entry name" value="DinB/YfiT-like"/>
</dbReference>
<dbReference type="AlphaFoldDB" id="A0A2T0SXD6"/>
<dbReference type="RefSeq" id="WP_106191088.1">
    <property type="nucleotide sequence ID" value="NZ_PVTF01000009.1"/>
</dbReference>
<feature type="domain" description="Mycothiol-dependent maleylpyruvate isomerase metal-binding" evidence="1">
    <location>
        <begin position="18"/>
        <end position="124"/>
    </location>
</feature>
<dbReference type="InterPro" id="IPR017517">
    <property type="entry name" value="Maleyloyr_isom"/>
</dbReference>
<gene>
    <name evidence="2" type="ORF">CLV43_109298</name>
</gene>
<dbReference type="Pfam" id="PF11716">
    <property type="entry name" value="MDMPI_N"/>
    <property type="match status" value="1"/>
</dbReference>
<evidence type="ECO:0000259" key="1">
    <source>
        <dbReference type="Pfam" id="PF11716"/>
    </source>
</evidence>
<dbReference type="OrthoDB" id="5185819at2"/>
<proteinExistence type="predicted"/>
<keyword evidence="3" id="KW-1185">Reference proteome</keyword>
<dbReference type="NCBIfam" id="TIGR03083">
    <property type="entry name" value="maleylpyruvate isomerase family mycothiol-dependent enzyme"/>
    <property type="match status" value="1"/>
</dbReference>
<dbReference type="SUPFAM" id="SSF109854">
    <property type="entry name" value="DinB/YfiT-like putative metalloenzymes"/>
    <property type="match status" value="1"/>
</dbReference>
<dbReference type="Proteomes" id="UP000239494">
    <property type="component" value="Unassembled WGS sequence"/>
</dbReference>
<organism evidence="2 3">
    <name type="scientific">Umezawaea tangerina</name>
    <dbReference type="NCBI Taxonomy" id="84725"/>
    <lineage>
        <taxon>Bacteria</taxon>
        <taxon>Bacillati</taxon>
        <taxon>Actinomycetota</taxon>
        <taxon>Actinomycetes</taxon>
        <taxon>Pseudonocardiales</taxon>
        <taxon>Pseudonocardiaceae</taxon>
        <taxon>Umezawaea</taxon>
    </lineage>
</organism>
<evidence type="ECO:0000313" key="3">
    <source>
        <dbReference type="Proteomes" id="UP000239494"/>
    </source>
</evidence>
<dbReference type="InterPro" id="IPR024344">
    <property type="entry name" value="MDMPI_metal-binding"/>
</dbReference>
<dbReference type="GO" id="GO:0046872">
    <property type="term" value="F:metal ion binding"/>
    <property type="evidence" value="ECO:0007669"/>
    <property type="project" value="InterPro"/>
</dbReference>
<sequence length="186" mass="19545">MARGSLVGGAVSTTVGVVRGVRELDAPTPCAEFDVRALVEHMLTWGPALAGAGRKEGVPPREGVRVGDDWTAELEAVLDDLVVAWGDDGAWQGTTHMGGPTEMPADLVGGMVLVEVLVHGWDLARASGQHPEWDDDVLEFALGEVAKTADQGRAMGVYGAEVVVPDGASTVDRVLGLTGRDPRWKP</sequence>
<accession>A0A2T0SXD6</accession>
<comment type="caution">
    <text evidence="2">The sequence shown here is derived from an EMBL/GenBank/DDBJ whole genome shotgun (WGS) entry which is preliminary data.</text>
</comment>
<dbReference type="EMBL" id="PVTF01000009">
    <property type="protein sequence ID" value="PRY38078.1"/>
    <property type="molecule type" value="Genomic_DNA"/>
</dbReference>
<name>A0A2T0SXD6_9PSEU</name>